<sequence length="66" mass="7938">NFQKKHGIRKERIGEESTWMLSRFYPILEAVEAKRTYIGRRHNESAERSRSNWKATERTTAAWTNR</sequence>
<dbReference type="AlphaFoldDB" id="A0A453I3N9"/>
<reference evidence="2" key="4">
    <citation type="submission" date="2019-03" db="UniProtKB">
        <authorList>
            <consortium name="EnsemblPlants"/>
        </authorList>
    </citation>
    <scope>IDENTIFICATION</scope>
</reference>
<proteinExistence type="predicted"/>
<dbReference type="Gramene" id="AET4Gv20437200.8">
    <property type="protein sequence ID" value="AET4Gv20437200.8"/>
    <property type="gene ID" value="AET4Gv20437200"/>
</dbReference>
<reference evidence="2" key="5">
    <citation type="journal article" date="2021" name="G3 (Bethesda)">
        <title>Aegilops tauschii genome assembly Aet v5.0 features greater sequence contiguity and improved annotation.</title>
        <authorList>
            <person name="Wang L."/>
            <person name="Zhu T."/>
            <person name="Rodriguez J.C."/>
            <person name="Deal K.R."/>
            <person name="Dubcovsky J."/>
            <person name="McGuire P.E."/>
            <person name="Lux T."/>
            <person name="Spannagl M."/>
            <person name="Mayer K.F.X."/>
            <person name="Baldrich P."/>
            <person name="Meyers B.C."/>
            <person name="Huo N."/>
            <person name="Gu Y.Q."/>
            <person name="Zhou H."/>
            <person name="Devos K.M."/>
            <person name="Bennetzen J.L."/>
            <person name="Unver T."/>
            <person name="Budak H."/>
            <person name="Gulick P.J."/>
            <person name="Galiba G."/>
            <person name="Kalapos B."/>
            <person name="Nelson D.R."/>
            <person name="Li P."/>
            <person name="You F.M."/>
            <person name="Luo M.C."/>
            <person name="Dvorak J."/>
        </authorList>
    </citation>
    <scope>NUCLEOTIDE SEQUENCE [LARGE SCALE GENOMIC DNA]</scope>
    <source>
        <strain evidence="2">cv. AL8/78</strain>
    </source>
</reference>
<protein>
    <submittedName>
        <fullName evidence="2">Uncharacterized protein</fullName>
    </submittedName>
</protein>
<reference evidence="3" key="1">
    <citation type="journal article" date="2014" name="Science">
        <title>Ancient hybridizations among the ancestral genomes of bread wheat.</title>
        <authorList>
            <consortium name="International Wheat Genome Sequencing Consortium,"/>
            <person name="Marcussen T."/>
            <person name="Sandve S.R."/>
            <person name="Heier L."/>
            <person name="Spannagl M."/>
            <person name="Pfeifer M."/>
            <person name="Jakobsen K.S."/>
            <person name="Wulff B.B."/>
            <person name="Steuernagel B."/>
            <person name="Mayer K.F."/>
            <person name="Olsen O.A."/>
        </authorList>
    </citation>
    <scope>NUCLEOTIDE SEQUENCE [LARGE SCALE GENOMIC DNA]</scope>
    <source>
        <strain evidence="3">cv. AL8/78</strain>
    </source>
</reference>
<evidence type="ECO:0000256" key="1">
    <source>
        <dbReference type="SAM" id="MobiDB-lite"/>
    </source>
</evidence>
<evidence type="ECO:0000313" key="2">
    <source>
        <dbReference type="EnsemblPlants" id="AET4Gv20437200.8"/>
    </source>
</evidence>
<reference evidence="3" key="2">
    <citation type="journal article" date="2017" name="Nat. Plants">
        <title>The Aegilops tauschii genome reveals multiple impacts of transposons.</title>
        <authorList>
            <person name="Zhao G."/>
            <person name="Zou C."/>
            <person name="Li K."/>
            <person name="Wang K."/>
            <person name="Li T."/>
            <person name="Gao L."/>
            <person name="Zhang X."/>
            <person name="Wang H."/>
            <person name="Yang Z."/>
            <person name="Liu X."/>
            <person name="Jiang W."/>
            <person name="Mao L."/>
            <person name="Kong X."/>
            <person name="Jiao Y."/>
            <person name="Jia J."/>
        </authorList>
    </citation>
    <scope>NUCLEOTIDE SEQUENCE [LARGE SCALE GENOMIC DNA]</scope>
    <source>
        <strain evidence="3">cv. AL8/78</strain>
    </source>
</reference>
<feature type="compositionally biased region" description="Polar residues" evidence="1">
    <location>
        <begin position="52"/>
        <end position="66"/>
    </location>
</feature>
<feature type="compositionally biased region" description="Basic and acidic residues" evidence="1">
    <location>
        <begin position="39"/>
        <end position="50"/>
    </location>
</feature>
<organism evidence="2 3">
    <name type="scientific">Aegilops tauschii subsp. strangulata</name>
    <name type="common">Goatgrass</name>
    <dbReference type="NCBI Taxonomy" id="200361"/>
    <lineage>
        <taxon>Eukaryota</taxon>
        <taxon>Viridiplantae</taxon>
        <taxon>Streptophyta</taxon>
        <taxon>Embryophyta</taxon>
        <taxon>Tracheophyta</taxon>
        <taxon>Spermatophyta</taxon>
        <taxon>Magnoliopsida</taxon>
        <taxon>Liliopsida</taxon>
        <taxon>Poales</taxon>
        <taxon>Poaceae</taxon>
        <taxon>BOP clade</taxon>
        <taxon>Pooideae</taxon>
        <taxon>Triticodae</taxon>
        <taxon>Triticeae</taxon>
        <taxon>Triticinae</taxon>
        <taxon>Aegilops</taxon>
    </lineage>
</organism>
<reference evidence="2" key="3">
    <citation type="journal article" date="2017" name="Nature">
        <title>Genome sequence of the progenitor of the wheat D genome Aegilops tauschii.</title>
        <authorList>
            <person name="Luo M.C."/>
            <person name="Gu Y.Q."/>
            <person name="Puiu D."/>
            <person name="Wang H."/>
            <person name="Twardziok S.O."/>
            <person name="Deal K.R."/>
            <person name="Huo N."/>
            <person name="Zhu T."/>
            <person name="Wang L."/>
            <person name="Wang Y."/>
            <person name="McGuire P.E."/>
            <person name="Liu S."/>
            <person name="Long H."/>
            <person name="Ramasamy R.K."/>
            <person name="Rodriguez J.C."/>
            <person name="Van S.L."/>
            <person name="Yuan L."/>
            <person name="Wang Z."/>
            <person name="Xia Z."/>
            <person name="Xiao L."/>
            <person name="Anderson O.D."/>
            <person name="Ouyang S."/>
            <person name="Liang Y."/>
            <person name="Zimin A.V."/>
            <person name="Pertea G."/>
            <person name="Qi P."/>
            <person name="Bennetzen J.L."/>
            <person name="Dai X."/>
            <person name="Dawson M.W."/>
            <person name="Muller H.G."/>
            <person name="Kugler K."/>
            <person name="Rivarola-Duarte L."/>
            <person name="Spannagl M."/>
            <person name="Mayer K.F.X."/>
            <person name="Lu F.H."/>
            <person name="Bevan M.W."/>
            <person name="Leroy P."/>
            <person name="Li P."/>
            <person name="You F.M."/>
            <person name="Sun Q."/>
            <person name="Liu Z."/>
            <person name="Lyons E."/>
            <person name="Wicker T."/>
            <person name="Salzberg S.L."/>
            <person name="Devos K.M."/>
            <person name="Dvorak J."/>
        </authorList>
    </citation>
    <scope>NUCLEOTIDE SEQUENCE [LARGE SCALE GENOMIC DNA]</scope>
    <source>
        <strain evidence="2">cv. AL8/78</strain>
    </source>
</reference>
<dbReference type="Proteomes" id="UP000015105">
    <property type="component" value="Chromosome 4D"/>
</dbReference>
<keyword evidence="3" id="KW-1185">Reference proteome</keyword>
<evidence type="ECO:0000313" key="3">
    <source>
        <dbReference type="Proteomes" id="UP000015105"/>
    </source>
</evidence>
<accession>A0A453I3N9</accession>
<dbReference type="EnsemblPlants" id="AET4Gv20437200.8">
    <property type="protein sequence ID" value="AET4Gv20437200.8"/>
    <property type="gene ID" value="AET4Gv20437200"/>
</dbReference>
<name>A0A453I3N9_AEGTS</name>
<feature type="region of interest" description="Disordered" evidence="1">
    <location>
        <begin position="39"/>
        <end position="66"/>
    </location>
</feature>